<feature type="non-terminal residue" evidence="1">
    <location>
        <position position="1"/>
    </location>
</feature>
<dbReference type="Proteomes" id="UP001145114">
    <property type="component" value="Unassembled WGS sequence"/>
</dbReference>
<reference evidence="1" key="1">
    <citation type="submission" date="2022-06" db="EMBL/GenBank/DDBJ databases">
        <title>Phylogenomic reconstructions and comparative analyses of Kickxellomycotina fungi.</title>
        <authorList>
            <person name="Reynolds N.K."/>
            <person name="Stajich J.E."/>
            <person name="Barry K."/>
            <person name="Grigoriev I.V."/>
            <person name="Crous P."/>
            <person name="Smith M.E."/>
        </authorList>
    </citation>
    <scope>NUCLEOTIDE SEQUENCE</scope>
    <source>
        <strain evidence="1">RSA 2271</strain>
    </source>
</reference>
<name>A0ACC1HN18_9FUNG</name>
<sequence length="282" mass="31305">IDPVGNTPSSIDSDDNDDDNDDGGGGDDNGSSNGDRSNSAASYNTETRAAQLAASDPRVRNQVLRRLRRRLINSKLRYAIGSGLHGQLFRKLVLRLATGVRLGLSFCAQVKPNSQGQILNHWQIVPVGREQLTEEELARHDAYDGYRSVFLHCQMALTCPYKVAGSSDVASNGGGSNISHHYHNESQTARGNPKGKPYNQWTPAEIDSRFSPLYKLNVARHHNLAQLQSSEDSHGFFQRFDPSKQPKDAFRNWVIPDSFKLYQPSRYTSQPGWPKTAQGVVQ</sequence>
<comment type="caution">
    <text evidence="1">The sequence shown here is derived from an EMBL/GenBank/DDBJ whole genome shotgun (WGS) entry which is preliminary data.</text>
</comment>
<dbReference type="EMBL" id="JAMZIH010003580">
    <property type="protein sequence ID" value="KAJ1676736.1"/>
    <property type="molecule type" value="Genomic_DNA"/>
</dbReference>
<proteinExistence type="predicted"/>
<protein>
    <submittedName>
        <fullName evidence="1">Uncharacterized protein</fullName>
    </submittedName>
</protein>
<keyword evidence="2" id="KW-1185">Reference proteome</keyword>
<gene>
    <name evidence="1" type="ORF">EV182_007594</name>
</gene>
<feature type="non-terminal residue" evidence="1">
    <location>
        <position position="282"/>
    </location>
</feature>
<evidence type="ECO:0000313" key="1">
    <source>
        <dbReference type="EMBL" id="KAJ1676736.1"/>
    </source>
</evidence>
<accession>A0ACC1HN18</accession>
<evidence type="ECO:0000313" key="2">
    <source>
        <dbReference type="Proteomes" id="UP001145114"/>
    </source>
</evidence>
<organism evidence="1 2">
    <name type="scientific">Spiromyces aspiralis</name>
    <dbReference type="NCBI Taxonomy" id="68401"/>
    <lineage>
        <taxon>Eukaryota</taxon>
        <taxon>Fungi</taxon>
        <taxon>Fungi incertae sedis</taxon>
        <taxon>Zoopagomycota</taxon>
        <taxon>Kickxellomycotina</taxon>
        <taxon>Kickxellomycetes</taxon>
        <taxon>Kickxellales</taxon>
        <taxon>Kickxellaceae</taxon>
        <taxon>Spiromyces</taxon>
    </lineage>
</organism>